<reference evidence="1 2" key="1">
    <citation type="submission" date="2014-01" db="EMBL/GenBank/DDBJ databases">
        <title>Full genme sequencing of cellulolytic bacterium Gynuella sunshinyii YC6258T gen. nov., sp. nov.</title>
        <authorList>
            <person name="Khan H."/>
            <person name="Chung E.J."/>
            <person name="Chung Y.R."/>
        </authorList>
    </citation>
    <scope>NUCLEOTIDE SEQUENCE [LARGE SCALE GENOMIC DNA]</scope>
    <source>
        <strain evidence="1 2">YC6258</strain>
    </source>
</reference>
<organism evidence="1 2">
    <name type="scientific">Gynuella sunshinyii YC6258</name>
    <dbReference type="NCBI Taxonomy" id="1445510"/>
    <lineage>
        <taxon>Bacteria</taxon>
        <taxon>Pseudomonadati</taxon>
        <taxon>Pseudomonadota</taxon>
        <taxon>Gammaproteobacteria</taxon>
        <taxon>Oceanospirillales</taxon>
        <taxon>Saccharospirillaceae</taxon>
        <taxon>Gynuella</taxon>
    </lineage>
</organism>
<protein>
    <submittedName>
        <fullName evidence="1">Uncharacterized protein</fullName>
    </submittedName>
</protein>
<dbReference type="HOGENOM" id="CLU_3328457_0_0_6"/>
<dbReference type="EMBL" id="CP007142">
    <property type="protein sequence ID" value="AJQ92821.1"/>
    <property type="molecule type" value="Genomic_DNA"/>
</dbReference>
<proteinExistence type="predicted"/>
<evidence type="ECO:0000313" key="2">
    <source>
        <dbReference type="Proteomes" id="UP000032266"/>
    </source>
</evidence>
<evidence type="ECO:0000313" key="1">
    <source>
        <dbReference type="EMBL" id="AJQ92821.1"/>
    </source>
</evidence>
<dbReference type="KEGG" id="gsn:YC6258_00771"/>
<name>A0A0C5VF89_9GAMM</name>
<keyword evidence="2" id="KW-1185">Reference proteome</keyword>
<dbReference type="STRING" id="1445510.YC6258_00771"/>
<sequence length="38" mass="4399">MFIVLRSSNKIIILANYLDFGALLKQYPYDVRASQVTH</sequence>
<dbReference type="AlphaFoldDB" id="A0A0C5VF89"/>
<gene>
    <name evidence="1" type="ORF">YC6258_00771</name>
</gene>
<accession>A0A0C5VF89</accession>
<dbReference type="Proteomes" id="UP000032266">
    <property type="component" value="Chromosome"/>
</dbReference>